<evidence type="ECO:0000313" key="6">
    <source>
        <dbReference type="Proteomes" id="UP000191448"/>
    </source>
</evidence>
<dbReference type="AlphaFoldDB" id="A0A1V4SRJ0"/>
<dbReference type="CDD" id="cd06294">
    <property type="entry name" value="PBP1_MalR-like"/>
    <property type="match status" value="1"/>
</dbReference>
<organism evidence="5 6">
    <name type="scientific">Clostridium thermobutyricum DSM 4928</name>
    <dbReference type="NCBI Taxonomy" id="1121339"/>
    <lineage>
        <taxon>Bacteria</taxon>
        <taxon>Bacillati</taxon>
        <taxon>Bacillota</taxon>
        <taxon>Clostridia</taxon>
        <taxon>Eubacteriales</taxon>
        <taxon>Clostridiaceae</taxon>
        <taxon>Clostridium</taxon>
    </lineage>
</organism>
<dbReference type="GO" id="GO:0003700">
    <property type="term" value="F:DNA-binding transcription factor activity"/>
    <property type="evidence" value="ECO:0007669"/>
    <property type="project" value="TreeGrafter"/>
</dbReference>
<dbReference type="OrthoDB" id="9788209at2"/>
<dbReference type="InterPro" id="IPR010982">
    <property type="entry name" value="Lambda_DNA-bd_dom_sf"/>
</dbReference>
<evidence type="ECO:0000259" key="4">
    <source>
        <dbReference type="PROSITE" id="PS50932"/>
    </source>
</evidence>
<dbReference type="Gene3D" id="3.40.50.2300">
    <property type="match status" value="2"/>
</dbReference>
<protein>
    <submittedName>
        <fullName evidence="5">HTH-type transcriptional regulator MalR</fullName>
    </submittedName>
</protein>
<comment type="caution">
    <text evidence="5">The sequence shown here is derived from an EMBL/GenBank/DDBJ whole genome shotgun (WGS) entry which is preliminary data.</text>
</comment>
<proteinExistence type="predicted"/>
<dbReference type="InterPro" id="IPR028082">
    <property type="entry name" value="Peripla_BP_I"/>
</dbReference>
<name>A0A1V4SRJ0_9CLOT</name>
<dbReference type="SUPFAM" id="SSF53822">
    <property type="entry name" value="Periplasmic binding protein-like I"/>
    <property type="match status" value="1"/>
</dbReference>
<feature type="domain" description="HTH lacI-type" evidence="4">
    <location>
        <begin position="3"/>
        <end position="57"/>
    </location>
</feature>
<dbReference type="PANTHER" id="PTHR30146:SF109">
    <property type="entry name" value="HTH-TYPE TRANSCRIPTIONAL REGULATOR GALS"/>
    <property type="match status" value="1"/>
</dbReference>
<reference evidence="5 6" key="1">
    <citation type="submission" date="2016-02" db="EMBL/GenBank/DDBJ databases">
        <title>Genome sequence of Clostridium thermobutyricum DSM 4928.</title>
        <authorList>
            <person name="Poehlein A."/>
            <person name="Daniel R."/>
        </authorList>
    </citation>
    <scope>NUCLEOTIDE SEQUENCE [LARGE SCALE GENOMIC DNA]</scope>
    <source>
        <strain evidence="5 6">DSM 4928</strain>
    </source>
</reference>
<dbReference type="Proteomes" id="UP000191448">
    <property type="component" value="Unassembled WGS sequence"/>
</dbReference>
<dbReference type="CDD" id="cd01392">
    <property type="entry name" value="HTH_LacI"/>
    <property type="match status" value="1"/>
</dbReference>
<dbReference type="PRINTS" id="PR00036">
    <property type="entry name" value="HTHLACI"/>
</dbReference>
<dbReference type="InterPro" id="IPR000843">
    <property type="entry name" value="HTH_LacI"/>
</dbReference>
<dbReference type="RefSeq" id="WP_002599648.1">
    <property type="nucleotide sequence ID" value="NZ_LTAY01000086.1"/>
</dbReference>
<keyword evidence="1" id="KW-0805">Transcription regulation</keyword>
<keyword evidence="3" id="KW-0804">Transcription</keyword>
<evidence type="ECO:0000313" key="5">
    <source>
        <dbReference type="EMBL" id="OPX46482.1"/>
    </source>
</evidence>
<dbReference type="SMART" id="SM00354">
    <property type="entry name" value="HTH_LACI"/>
    <property type="match status" value="1"/>
</dbReference>
<evidence type="ECO:0000256" key="2">
    <source>
        <dbReference type="ARBA" id="ARBA00023125"/>
    </source>
</evidence>
<dbReference type="PROSITE" id="PS50932">
    <property type="entry name" value="HTH_LACI_2"/>
    <property type="match status" value="1"/>
</dbReference>
<dbReference type="SUPFAM" id="SSF47413">
    <property type="entry name" value="lambda repressor-like DNA-binding domains"/>
    <property type="match status" value="1"/>
</dbReference>
<evidence type="ECO:0000256" key="1">
    <source>
        <dbReference type="ARBA" id="ARBA00023015"/>
    </source>
</evidence>
<dbReference type="Pfam" id="PF13377">
    <property type="entry name" value="Peripla_BP_3"/>
    <property type="match status" value="1"/>
</dbReference>
<gene>
    <name evidence="5" type="primary">malR</name>
    <name evidence="5" type="ORF">CLTHE_28560</name>
</gene>
<sequence>MKVTIKDVAREANVATSTVSRVISNSSRISEETKKKVNEVIKRLNYKPNELARKLVSNKSRILGVIIPKEASSFFSNPFFVEAMIGMSMVADEEKYYLMYAFCKTEEDELKNVKEFLANNLLDGLCLLTVRENDRCIDYLKRSKFPFVVIGNPDNNRGILFVDNDNIKATYKITNKFIKDGYKKIGFIGGNKNFKVSKDRLKGYLDALKQNNIPINKNIIVEAENFTESLGFKAMEKILKKEIPNIVITAEDLLAVGANKYLNEKGIKDIKIIGFNNTPITQYQNPPISSIDINSRQLGYEAAKLLINFLNGTPLKEKHKMVKTKFIER</sequence>
<accession>A0A1V4SRJ0</accession>
<dbReference type="EMBL" id="LTAY01000086">
    <property type="protein sequence ID" value="OPX46482.1"/>
    <property type="molecule type" value="Genomic_DNA"/>
</dbReference>
<dbReference type="Gene3D" id="1.10.260.40">
    <property type="entry name" value="lambda repressor-like DNA-binding domains"/>
    <property type="match status" value="1"/>
</dbReference>
<dbReference type="InterPro" id="IPR046335">
    <property type="entry name" value="LacI/GalR-like_sensor"/>
</dbReference>
<dbReference type="GO" id="GO:0000976">
    <property type="term" value="F:transcription cis-regulatory region binding"/>
    <property type="evidence" value="ECO:0007669"/>
    <property type="project" value="TreeGrafter"/>
</dbReference>
<keyword evidence="2" id="KW-0238">DNA-binding</keyword>
<dbReference type="Pfam" id="PF00356">
    <property type="entry name" value="LacI"/>
    <property type="match status" value="1"/>
</dbReference>
<evidence type="ECO:0000256" key="3">
    <source>
        <dbReference type="ARBA" id="ARBA00023163"/>
    </source>
</evidence>
<dbReference type="PANTHER" id="PTHR30146">
    <property type="entry name" value="LACI-RELATED TRANSCRIPTIONAL REPRESSOR"/>
    <property type="match status" value="1"/>
</dbReference>